<evidence type="ECO:0000313" key="2">
    <source>
        <dbReference type="Proteomes" id="UP001054837"/>
    </source>
</evidence>
<name>A0AAV4WC67_9ARAC</name>
<organism evidence="1 2">
    <name type="scientific">Caerostris darwini</name>
    <dbReference type="NCBI Taxonomy" id="1538125"/>
    <lineage>
        <taxon>Eukaryota</taxon>
        <taxon>Metazoa</taxon>
        <taxon>Ecdysozoa</taxon>
        <taxon>Arthropoda</taxon>
        <taxon>Chelicerata</taxon>
        <taxon>Arachnida</taxon>
        <taxon>Araneae</taxon>
        <taxon>Araneomorphae</taxon>
        <taxon>Entelegynae</taxon>
        <taxon>Araneoidea</taxon>
        <taxon>Araneidae</taxon>
        <taxon>Caerostris</taxon>
    </lineage>
</organism>
<gene>
    <name evidence="1" type="ORF">CDAR_567691</name>
</gene>
<proteinExistence type="predicted"/>
<comment type="caution">
    <text evidence="1">The sequence shown here is derived from an EMBL/GenBank/DDBJ whole genome shotgun (WGS) entry which is preliminary data.</text>
</comment>
<sequence>MDDTPDTDRKVKGKQNFHIFFGMDSSEKRVGGQASIHHREGDVLFKRIRRRPPIISAGDKPDISTTDGALSRGARAIFGESFVQFSPSSAKKGWKWVLGLSSFETNDSPTPVMLRFWVDGRKV</sequence>
<protein>
    <submittedName>
        <fullName evidence="1">Uncharacterized protein</fullName>
    </submittedName>
</protein>
<dbReference type="AlphaFoldDB" id="A0AAV4WC67"/>
<accession>A0AAV4WC67</accession>
<dbReference type="Proteomes" id="UP001054837">
    <property type="component" value="Unassembled WGS sequence"/>
</dbReference>
<evidence type="ECO:0000313" key="1">
    <source>
        <dbReference type="EMBL" id="GIY79414.1"/>
    </source>
</evidence>
<keyword evidence="2" id="KW-1185">Reference proteome</keyword>
<reference evidence="1 2" key="1">
    <citation type="submission" date="2021-06" db="EMBL/GenBank/DDBJ databases">
        <title>Caerostris darwini draft genome.</title>
        <authorList>
            <person name="Kono N."/>
            <person name="Arakawa K."/>
        </authorList>
    </citation>
    <scope>NUCLEOTIDE SEQUENCE [LARGE SCALE GENOMIC DNA]</scope>
</reference>
<dbReference type="EMBL" id="BPLQ01014396">
    <property type="protein sequence ID" value="GIY79414.1"/>
    <property type="molecule type" value="Genomic_DNA"/>
</dbReference>